<sequence>MSTNRRQRPPRWLAIDRVAISFMAALAVATVLLLLIGDRAAARVRSFSWNDRHVGAEDVAFLLTFSRPMDHTSVEANLRITPPLSGKFSWAGRRMAYTLNAPIPYGESFEVALPQARDRFTDRSESSKFLAFQATFQSRDRAFVYLGVEGEEKGRLVLFNLTHPDQQKQILTPANLVVLDFEPYPLGDRILFSATDVEAYRQGLLNQKLYTVTTGLQPNAPEQLKAPSQPFWRRWLRQNEVAAVAGVIEPILDSQTYQNLKFDLAPNGELIVVQRVNQQNPADFGPWIVRPNAEPQPLKTEPGGDFVIAPDSQTLVMLQGEGTAVIPLPEQSGSAQTAEPLEFLADYGRVLDIASDGSAAAMVNFNQNNPDQRYTESLFWVTNQGEEKELLTATGSILAAEFDPTNRILYCLATELIEAEDYVEQPVLTSVNVETGEIRDLLVLPPQRNISVSLAPDGLALLFDQVVSIAEIAPTDLRASDGSAITNSRIWLLPLFKTPLDRIEGMPAQAIQPEELPFSGLRPTWLP</sequence>
<comment type="caution">
    <text evidence="2">The sequence shown here is derived from an EMBL/GenBank/DDBJ whole genome shotgun (WGS) entry which is preliminary data.</text>
</comment>
<dbReference type="SUPFAM" id="SSF82171">
    <property type="entry name" value="DPP6 N-terminal domain-like"/>
    <property type="match status" value="1"/>
</dbReference>
<name>A0ABW6IDS4_9CYAN</name>
<evidence type="ECO:0000313" key="2">
    <source>
        <dbReference type="EMBL" id="MFE4106199.1"/>
    </source>
</evidence>
<dbReference type="Proteomes" id="UP001600165">
    <property type="component" value="Unassembled WGS sequence"/>
</dbReference>
<dbReference type="Gene3D" id="2.60.40.3710">
    <property type="match status" value="1"/>
</dbReference>
<gene>
    <name evidence="2" type="ORF">ACFVKH_07925</name>
</gene>
<keyword evidence="1" id="KW-1133">Transmembrane helix</keyword>
<dbReference type="RefSeq" id="WP_377963720.1">
    <property type="nucleotide sequence ID" value="NZ_JBHZOL010000055.1"/>
</dbReference>
<reference evidence="2 3" key="1">
    <citation type="submission" date="2024-10" db="EMBL/GenBank/DDBJ databases">
        <authorList>
            <person name="Ratan Roy A."/>
            <person name="Morales Sandoval P.H."/>
            <person name="De Los Santos Villalobos S."/>
            <person name="Chakraborty S."/>
            <person name="Mukherjee J."/>
        </authorList>
    </citation>
    <scope>NUCLEOTIDE SEQUENCE [LARGE SCALE GENOMIC DNA]</scope>
    <source>
        <strain evidence="2 3">S1</strain>
    </source>
</reference>
<organism evidence="2 3">
    <name type="scientific">Almyronema epifaneia S1</name>
    <dbReference type="NCBI Taxonomy" id="2991925"/>
    <lineage>
        <taxon>Bacteria</taxon>
        <taxon>Bacillati</taxon>
        <taxon>Cyanobacteriota</taxon>
        <taxon>Cyanophyceae</taxon>
        <taxon>Nodosilineales</taxon>
        <taxon>Nodosilineaceae</taxon>
        <taxon>Almyronema</taxon>
        <taxon>Almyronema epifaneia</taxon>
    </lineage>
</organism>
<evidence type="ECO:0000256" key="1">
    <source>
        <dbReference type="SAM" id="Phobius"/>
    </source>
</evidence>
<keyword evidence="3" id="KW-1185">Reference proteome</keyword>
<accession>A0ABW6IDS4</accession>
<proteinExistence type="predicted"/>
<keyword evidence="1" id="KW-0812">Transmembrane</keyword>
<evidence type="ECO:0000313" key="3">
    <source>
        <dbReference type="Proteomes" id="UP001600165"/>
    </source>
</evidence>
<keyword evidence="1" id="KW-0472">Membrane</keyword>
<evidence type="ECO:0008006" key="4">
    <source>
        <dbReference type="Google" id="ProtNLM"/>
    </source>
</evidence>
<dbReference type="EMBL" id="JBHZOL010000055">
    <property type="protein sequence ID" value="MFE4106199.1"/>
    <property type="molecule type" value="Genomic_DNA"/>
</dbReference>
<protein>
    <recommendedName>
        <fullName evidence="4">SbsA Ig-like domain-containing protein</fullName>
    </recommendedName>
</protein>
<feature type="transmembrane region" description="Helical" evidence="1">
    <location>
        <begin position="12"/>
        <end position="36"/>
    </location>
</feature>